<dbReference type="SUPFAM" id="SSF51905">
    <property type="entry name" value="FAD/NAD(P)-binding domain"/>
    <property type="match status" value="1"/>
</dbReference>
<dbReference type="PRINTS" id="PR00368">
    <property type="entry name" value="FADPNR"/>
</dbReference>
<dbReference type="GO" id="GO:0050660">
    <property type="term" value="F:flavin adenine dinucleotide binding"/>
    <property type="evidence" value="ECO:0007669"/>
    <property type="project" value="TreeGrafter"/>
</dbReference>
<dbReference type="RefSeq" id="WP_008236641.1">
    <property type="nucleotide sequence ID" value="NZ_AJJU01000002.1"/>
</dbReference>
<dbReference type="AlphaFoldDB" id="I0WJS6"/>
<dbReference type="InterPro" id="IPR011280">
    <property type="entry name" value="Succ_DH/Fum_Rdt_flav_su"/>
</dbReference>
<evidence type="ECO:0000256" key="7">
    <source>
        <dbReference type="ARBA" id="ARBA00022630"/>
    </source>
</evidence>
<dbReference type="InterPro" id="IPR036188">
    <property type="entry name" value="FAD/NAD-bd_sf"/>
</dbReference>
<dbReference type="InterPro" id="IPR015939">
    <property type="entry name" value="Fum_Rdtase/Succ_DH_flav-like_C"/>
</dbReference>
<dbReference type="GO" id="GO:0009061">
    <property type="term" value="P:anaerobic respiration"/>
    <property type="evidence" value="ECO:0007669"/>
    <property type="project" value="TreeGrafter"/>
</dbReference>
<dbReference type="NCBIfam" id="TIGR01811">
    <property type="entry name" value="sdhA_Bsu"/>
    <property type="match status" value="1"/>
</dbReference>
<evidence type="ECO:0000256" key="10">
    <source>
        <dbReference type="ARBA" id="ARBA00023002"/>
    </source>
</evidence>
<dbReference type="Pfam" id="PF02910">
    <property type="entry name" value="Succ_DH_flav_C"/>
    <property type="match status" value="1"/>
</dbReference>
<dbReference type="PATRIC" id="fig|946077.3.peg.291"/>
<evidence type="ECO:0000259" key="15">
    <source>
        <dbReference type="Pfam" id="PF02910"/>
    </source>
</evidence>
<dbReference type="NCBIfam" id="NF005749">
    <property type="entry name" value="PRK07573.1"/>
    <property type="match status" value="1"/>
</dbReference>
<dbReference type="Gene3D" id="3.50.50.60">
    <property type="entry name" value="FAD/NAD(P)-binding domain"/>
    <property type="match status" value="1"/>
</dbReference>
<comment type="cofactor">
    <cofactor evidence="1">
        <name>FAD</name>
        <dbReference type="ChEBI" id="CHEBI:57692"/>
    </cofactor>
</comment>
<keyword evidence="17" id="KW-1185">Reference proteome</keyword>
<keyword evidence="8" id="KW-0274">FAD</keyword>
<evidence type="ECO:0000313" key="16">
    <source>
        <dbReference type="EMBL" id="EID76642.1"/>
    </source>
</evidence>
<keyword evidence="7" id="KW-0285">Flavoprotein</keyword>
<dbReference type="InterPro" id="IPR003953">
    <property type="entry name" value="FAD-dep_OxRdtase_2_FAD-bd"/>
</dbReference>
<reference evidence="16 17" key="1">
    <citation type="journal article" date="2012" name="J. Bacteriol.">
        <title>Genome Sequence of the Halotolerant Bacterium Imtechella halotolerans K1T.</title>
        <authorList>
            <person name="Kumar S."/>
            <person name="Vikram S."/>
            <person name="Subramanian S."/>
            <person name="Raghava G.P."/>
            <person name="Pinnaka A.K."/>
        </authorList>
    </citation>
    <scope>NUCLEOTIDE SEQUENCE [LARGE SCALE GENOMIC DNA]</scope>
    <source>
        <strain evidence="16 17">K1</strain>
    </source>
</reference>
<dbReference type="InterPro" id="IPR037099">
    <property type="entry name" value="Fum_R/Succ_DH_flav-like_C_sf"/>
</dbReference>
<evidence type="ECO:0000256" key="1">
    <source>
        <dbReference type="ARBA" id="ARBA00001974"/>
    </source>
</evidence>
<evidence type="ECO:0000256" key="3">
    <source>
        <dbReference type="ARBA" id="ARBA00008040"/>
    </source>
</evidence>
<feature type="domain" description="FAD-dependent oxidoreductase 2 FAD-binding" evidence="14">
    <location>
        <begin position="35"/>
        <end position="469"/>
    </location>
</feature>
<comment type="similarity">
    <text evidence="3">Belongs to the FAD-dependent oxidoreductase 2 family. FRD/SDH subfamily.</text>
</comment>
<dbReference type="PRINTS" id="PR00411">
    <property type="entry name" value="PNDRDTASEI"/>
</dbReference>
<keyword evidence="5" id="KW-0813">Transport</keyword>
<dbReference type="eggNOG" id="COG1053">
    <property type="taxonomic scope" value="Bacteria"/>
</dbReference>
<dbReference type="GO" id="GO:0005886">
    <property type="term" value="C:plasma membrane"/>
    <property type="evidence" value="ECO:0007669"/>
    <property type="project" value="UniProtKB-SubCell"/>
</dbReference>
<dbReference type="GO" id="GO:0008177">
    <property type="term" value="F:succinate dehydrogenase (quinone) activity"/>
    <property type="evidence" value="ECO:0007669"/>
    <property type="project" value="UniProtKB-EC"/>
</dbReference>
<dbReference type="FunFam" id="3.50.50.60:FF:000009">
    <property type="entry name" value="Succinate dehydrogenase flavoprotein subunit"/>
    <property type="match status" value="1"/>
</dbReference>
<comment type="subcellular location">
    <subcellularLocation>
        <location evidence="2">Cell membrane</location>
        <topology evidence="2">Peripheral membrane protein</topology>
        <orientation evidence="2">Cytoplasmic side</orientation>
    </subcellularLocation>
</comment>
<protein>
    <recommendedName>
        <fullName evidence="4">succinate dehydrogenase</fullName>
        <ecNumber evidence="4">1.3.5.1</ecNumber>
    </recommendedName>
</protein>
<dbReference type="InterPro" id="IPR027477">
    <property type="entry name" value="Succ_DH/fumarate_Rdtase_cat_sf"/>
</dbReference>
<dbReference type="SUPFAM" id="SSF46977">
    <property type="entry name" value="Succinate dehydrogenase/fumarate reductase flavoprotein C-terminal domain"/>
    <property type="match status" value="1"/>
</dbReference>
<dbReference type="Gene3D" id="3.90.700.10">
    <property type="entry name" value="Succinate dehydrogenase/fumarate reductase flavoprotein, catalytic domain"/>
    <property type="match status" value="1"/>
</dbReference>
<dbReference type="OrthoDB" id="9806724at2"/>
<dbReference type="PANTHER" id="PTHR11632:SF53">
    <property type="entry name" value="SUCCINATE DEHYDROGENASE FLAVOPROTEIN SUBUNIT"/>
    <property type="match status" value="1"/>
</dbReference>
<dbReference type="SUPFAM" id="SSF56425">
    <property type="entry name" value="Succinate dehydrogenase/fumarate reductase flavoprotein, catalytic domain"/>
    <property type="match status" value="1"/>
</dbReference>
<evidence type="ECO:0000259" key="14">
    <source>
        <dbReference type="Pfam" id="PF00890"/>
    </source>
</evidence>
<evidence type="ECO:0000256" key="4">
    <source>
        <dbReference type="ARBA" id="ARBA00012792"/>
    </source>
</evidence>
<evidence type="ECO:0000256" key="5">
    <source>
        <dbReference type="ARBA" id="ARBA00022448"/>
    </source>
</evidence>
<dbReference type="EC" id="1.3.5.1" evidence="4"/>
<evidence type="ECO:0000256" key="12">
    <source>
        <dbReference type="ARBA" id="ARBA00049220"/>
    </source>
</evidence>
<keyword evidence="6" id="KW-1003">Cell membrane</keyword>
<dbReference type="FunFam" id="1.20.58.100:FF:000003">
    <property type="entry name" value="Succinate dehydrogenase flavoprotein subunit"/>
    <property type="match status" value="1"/>
</dbReference>
<proteinExistence type="inferred from homology"/>
<dbReference type="Proteomes" id="UP000005938">
    <property type="component" value="Unassembled WGS sequence"/>
</dbReference>
<evidence type="ECO:0000256" key="9">
    <source>
        <dbReference type="ARBA" id="ARBA00022982"/>
    </source>
</evidence>
<evidence type="ECO:0000256" key="11">
    <source>
        <dbReference type="ARBA" id="ARBA00023136"/>
    </source>
</evidence>
<dbReference type="Pfam" id="PF00890">
    <property type="entry name" value="FAD_binding_2"/>
    <property type="match status" value="1"/>
</dbReference>
<evidence type="ECO:0000256" key="6">
    <source>
        <dbReference type="ARBA" id="ARBA00022475"/>
    </source>
</evidence>
<feature type="active site" description="Proton acceptor" evidence="13">
    <location>
        <position position="337"/>
    </location>
</feature>
<comment type="caution">
    <text evidence="16">The sequence shown here is derived from an EMBL/GenBank/DDBJ whole genome shotgun (WGS) entry which is preliminary data.</text>
</comment>
<organism evidence="16 17">
    <name type="scientific">Imtechella halotolerans K1</name>
    <dbReference type="NCBI Taxonomy" id="946077"/>
    <lineage>
        <taxon>Bacteria</taxon>
        <taxon>Pseudomonadati</taxon>
        <taxon>Bacteroidota</taxon>
        <taxon>Flavobacteriia</taxon>
        <taxon>Flavobacteriales</taxon>
        <taxon>Flavobacteriaceae</taxon>
        <taxon>Imtechella</taxon>
    </lineage>
</organism>
<keyword evidence="10 16" id="KW-0560">Oxidoreductase</keyword>
<evidence type="ECO:0000256" key="8">
    <source>
        <dbReference type="ARBA" id="ARBA00022827"/>
    </source>
</evidence>
<dbReference type="EMBL" id="AJJU01000002">
    <property type="protein sequence ID" value="EID76642.1"/>
    <property type="molecule type" value="Genomic_DNA"/>
</dbReference>
<dbReference type="STRING" id="946077.W5A_01425"/>
<dbReference type="PANTHER" id="PTHR11632">
    <property type="entry name" value="SUCCINATE DEHYDROGENASE 2 FLAVOPROTEIN SUBUNIT"/>
    <property type="match status" value="1"/>
</dbReference>
<dbReference type="GO" id="GO:0009055">
    <property type="term" value="F:electron transfer activity"/>
    <property type="evidence" value="ECO:0007669"/>
    <property type="project" value="TreeGrafter"/>
</dbReference>
<gene>
    <name evidence="16" type="primary">sdhA</name>
    <name evidence="16" type="ORF">W5A_01425</name>
</gene>
<sequence length="666" mass="74253">MALDSKIPQGPIASKWADYKNKINLVNPANKRNIDVIIVGTGLAGGSAAATLAELGYNVKAFCFQDSPRRAHSIAAQGGINAAKNYQGDGDSVHRLFYDTVKGGDYRAREANVHRLAEVSANIIDQCVAQGVPLAREYGGLLDNRSFGGTLVSRTFYAKGQTGQQLLLGAYSAMNRQIGRGKIKMYNRHEMLDLVVVDGKARGIIARNLVTGEIQRHSAHAVVIASGGYGNVFFLSTNAMGSNVTAAWKIHKKGAYFANPCYTQIHPTCIPVSGDHQSKLTLMSESLRNDGRIWVPKKIEDVQAIREGRLKPTQIAEEDRDYYLERRYPSFGNLVPRDVASRAAKERCDAGYGVNKTGEAVYLDFASAIERYGKEQARIKHLDENDSQLVQKLGKEVIANKYGNLFQMYEKIVDDNPYETPMMIYPAVHYTMGGIWVDYNLMTTVEGCYSIGEANFSDHGANRLGASALMQGLADGYFVLPYTIGDYLSKDIRTGEISTDLPEFEEAEKNVRSQIERLSNNNGTHSVDYFHKKLGKIMWDKVGMARNAKGLTEAMDEIAALREEFYKDVKVPGDINGFNQELEKALRVADFLELGELFAKDALHRNESCGGHFREEYQTEEGEAQRDDKNFAYVAAWEYKGNPREAELHKEDLTFENVKLVQRSYK</sequence>
<evidence type="ECO:0000256" key="13">
    <source>
        <dbReference type="PIRSR" id="PIRSR630664-50"/>
    </source>
</evidence>
<evidence type="ECO:0000256" key="2">
    <source>
        <dbReference type="ARBA" id="ARBA00004413"/>
    </source>
</evidence>
<accession>I0WJS6</accession>
<dbReference type="InterPro" id="IPR030664">
    <property type="entry name" value="SdhA/FrdA/AprA"/>
</dbReference>
<dbReference type="Gene3D" id="1.20.58.100">
    <property type="entry name" value="Fumarate reductase/succinate dehydrogenase flavoprotein-like, C-terminal domain"/>
    <property type="match status" value="1"/>
</dbReference>
<keyword evidence="9" id="KW-0249">Electron transport</keyword>
<name>I0WJS6_9FLAO</name>
<evidence type="ECO:0000313" key="17">
    <source>
        <dbReference type="Proteomes" id="UP000005938"/>
    </source>
</evidence>
<feature type="domain" description="Fumarate reductase/succinate dehydrogenase flavoprotein-like C-terminal" evidence="15">
    <location>
        <begin position="531"/>
        <end position="665"/>
    </location>
</feature>
<comment type="catalytic activity">
    <reaction evidence="12">
        <text>a quinone + succinate = fumarate + a quinol</text>
        <dbReference type="Rhea" id="RHEA:40523"/>
        <dbReference type="ChEBI" id="CHEBI:24646"/>
        <dbReference type="ChEBI" id="CHEBI:29806"/>
        <dbReference type="ChEBI" id="CHEBI:30031"/>
        <dbReference type="ChEBI" id="CHEBI:132124"/>
        <dbReference type="EC" id="1.3.5.1"/>
    </reaction>
</comment>
<keyword evidence="11" id="KW-0472">Membrane</keyword>